<evidence type="ECO:0000256" key="3">
    <source>
        <dbReference type="ARBA" id="ARBA00022553"/>
    </source>
</evidence>
<evidence type="ECO:0000256" key="8">
    <source>
        <dbReference type="ARBA" id="ARBA00023170"/>
    </source>
</evidence>
<keyword evidence="3" id="KW-0597">Phosphoprotein</keyword>
<evidence type="ECO:0000256" key="6">
    <source>
        <dbReference type="ARBA" id="ARBA00023040"/>
    </source>
</evidence>
<keyword evidence="10" id="KW-0807">Transducer</keyword>
<dbReference type="InterPro" id="IPR017452">
    <property type="entry name" value="GPCR_Rhodpsn_7TM"/>
</dbReference>
<protein>
    <submittedName>
        <fullName evidence="14">LTB4R isoform 5</fullName>
    </submittedName>
</protein>
<evidence type="ECO:0000256" key="5">
    <source>
        <dbReference type="ARBA" id="ARBA00022989"/>
    </source>
</evidence>
<evidence type="ECO:0000256" key="4">
    <source>
        <dbReference type="ARBA" id="ARBA00022692"/>
    </source>
</evidence>
<dbReference type="PRINTS" id="PR01476">
    <property type="entry name" value="LTBRECEPTOR"/>
</dbReference>
<dbReference type="SUPFAM" id="SSF81321">
    <property type="entry name" value="Family A G protein-coupled receptor-like"/>
    <property type="match status" value="1"/>
</dbReference>
<reference evidence="14" key="1">
    <citation type="submission" date="2017-12" db="EMBL/GenBank/DDBJ databases">
        <title>High-resolution comparative analysis of great ape genomes.</title>
        <authorList>
            <person name="Pollen A."/>
            <person name="Hastie A."/>
            <person name="Hormozdiari F."/>
            <person name="Dougherty M."/>
            <person name="Liu R."/>
            <person name="Chaisson M."/>
            <person name="Hoppe E."/>
            <person name="Hill C."/>
            <person name="Pang A."/>
            <person name="Hillier L."/>
            <person name="Baker C."/>
            <person name="Armstrong J."/>
            <person name="Shendure J."/>
            <person name="Paten B."/>
            <person name="Wilson R."/>
            <person name="Chao H."/>
            <person name="Schneider V."/>
            <person name="Ventura M."/>
            <person name="Kronenberg Z."/>
            <person name="Murali S."/>
            <person name="Gordon D."/>
            <person name="Cantsilieris S."/>
            <person name="Munson K."/>
            <person name="Nelson B."/>
            <person name="Raja A."/>
            <person name="Underwood J."/>
            <person name="Diekhans M."/>
            <person name="Fiddes I."/>
            <person name="Haussler D."/>
            <person name="Eichler E."/>
        </authorList>
    </citation>
    <scope>NUCLEOTIDE SEQUENCE [LARGE SCALE GENOMIC DNA]</scope>
    <source>
        <strain evidence="14">Susie</strain>
    </source>
</reference>
<dbReference type="GO" id="GO:0005886">
    <property type="term" value="C:plasma membrane"/>
    <property type="evidence" value="ECO:0007669"/>
    <property type="project" value="UniProtKB-SubCell"/>
</dbReference>
<evidence type="ECO:0000256" key="12">
    <source>
        <dbReference type="SAM" id="Phobius"/>
    </source>
</evidence>
<gene>
    <name evidence="14" type="ORF">CR201_G0032625</name>
</gene>
<keyword evidence="7 12" id="KW-0472">Membrane</keyword>
<dbReference type="GO" id="GO:0006954">
    <property type="term" value="P:inflammatory response"/>
    <property type="evidence" value="ECO:0007669"/>
    <property type="project" value="TreeGrafter"/>
</dbReference>
<keyword evidence="6" id="KW-0297">G-protein coupled receptor</keyword>
<evidence type="ECO:0000256" key="1">
    <source>
        <dbReference type="ARBA" id="ARBA00004651"/>
    </source>
</evidence>
<feature type="domain" description="G-protein coupled receptors family 1 profile" evidence="13">
    <location>
        <begin position="35"/>
        <end position="102"/>
    </location>
</feature>
<dbReference type="PANTHER" id="PTHR24225">
    <property type="entry name" value="CHEMOTACTIC RECEPTOR"/>
    <property type="match status" value="1"/>
</dbReference>
<comment type="caution">
    <text evidence="14">The sequence shown here is derived from an EMBL/GenBank/DDBJ whole genome shotgun (WGS) entry which is preliminary data.</text>
</comment>
<feature type="transmembrane region" description="Helical" evidence="12">
    <location>
        <begin position="56"/>
        <end position="79"/>
    </location>
</feature>
<keyword evidence="4 12" id="KW-0812">Transmembrane</keyword>
<name>A0A2J8TR59_PONAB</name>
<feature type="transmembrane region" description="Helical" evidence="12">
    <location>
        <begin position="16"/>
        <end position="44"/>
    </location>
</feature>
<keyword evidence="2" id="KW-1003">Cell membrane</keyword>
<keyword evidence="8" id="KW-0675">Receptor</keyword>
<dbReference type="Pfam" id="PF00001">
    <property type="entry name" value="7tm_1"/>
    <property type="match status" value="1"/>
</dbReference>
<dbReference type="EMBL" id="NDHI03003485">
    <property type="protein sequence ID" value="PNJ35506.1"/>
    <property type="molecule type" value="Genomic_DNA"/>
</dbReference>
<dbReference type="GO" id="GO:0004875">
    <property type="term" value="F:complement receptor activity"/>
    <property type="evidence" value="ECO:0007669"/>
    <property type="project" value="TreeGrafter"/>
</dbReference>
<accession>A0A2J8TR59</accession>
<organism evidence="14">
    <name type="scientific">Pongo abelii</name>
    <name type="common">Sumatran orangutan</name>
    <name type="synonym">Pongo pygmaeus abelii</name>
    <dbReference type="NCBI Taxonomy" id="9601"/>
    <lineage>
        <taxon>Eukaryota</taxon>
        <taxon>Metazoa</taxon>
        <taxon>Chordata</taxon>
        <taxon>Craniata</taxon>
        <taxon>Vertebrata</taxon>
        <taxon>Euteleostomi</taxon>
        <taxon>Mammalia</taxon>
        <taxon>Eutheria</taxon>
        <taxon>Euarchontoglires</taxon>
        <taxon>Primates</taxon>
        <taxon>Haplorrhini</taxon>
        <taxon>Catarrhini</taxon>
        <taxon>Hominidae</taxon>
        <taxon>Pongo</taxon>
    </lineage>
</organism>
<evidence type="ECO:0000313" key="14">
    <source>
        <dbReference type="EMBL" id="PNJ35506.1"/>
    </source>
</evidence>
<dbReference type="InterPro" id="IPR000276">
    <property type="entry name" value="GPCR_Rhodpsn"/>
</dbReference>
<evidence type="ECO:0000256" key="10">
    <source>
        <dbReference type="ARBA" id="ARBA00023224"/>
    </source>
</evidence>
<dbReference type="PRINTS" id="PR01477">
    <property type="entry name" value="LTB1RECEPTOR"/>
</dbReference>
<sequence length="102" mass="10886">MNNISSAAAPSLGVEFISLLAIILLSVALAVGLPGNSFVVWSILKRMQKRSVTALMVLNLALADLAVLLTAPFFLHFLAQGTWSFGLAGCRLCHYVCGVSMY</sequence>
<keyword evidence="5 12" id="KW-1133">Transmembrane helix</keyword>
<dbReference type="Gene3D" id="1.20.1070.10">
    <property type="entry name" value="Rhodopsin 7-helix transmembrane proteins"/>
    <property type="match status" value="1"/>
</dbReference>
<comment type="similarity">
    <text evidence="11">Belongs to the chemokine-like receptor (CMKLR) family.</text>
</comment>
<dbReference type="GO" id="GO:0007204">
    <property type="term" value="P:positive regulation of cytosolic calcium ion concentration"/>
    <property type="evidence" value="ECO:0007669"/>
    <property type="project" value="TreeGrafter"/>
</dbReference>
<evidence type="ECO:0000259" key="13">
    <source>
        <dbReference type="PROSITE" id="PS50262"/>
    </source>
</evidence>
<evidence type="ECO:0000256" key="7">
    <source>
        <dbReference type="ARBA" id="ARBA00023136"/>
    </source>
</evidence>
<dbReference type="PRINTS" id="PR00237">
    <property type="entry name" value="GPCRRHODOPSN"/>
</dbReference>
<evidence type="ECO:0000256" key="11">
    <source>
        <dbReference type="ARBA" id="ARBA00025736"/>
    </source>
</evidence>
<keyword evidence="9" id="KW-0325">Glycoprotein</keyword>
<dbReference type="GO" id="GO:0007200">
    <property type="term" value="P:phospholipase C-activating G protein-coupled receptor signaling pathway"/>
    <property type="evidence" value="ECO:0007669"/>
    <property type="project" value="TreeGrafter"/>
</dbReference>
<dbReference type="GO" id="GO:0004974">
    <property type="term" value="F:leukotriene receptor activity"/>
    <property type="evidence" value="ECO:0007669"/>
    <property type="project" value="InterPro"/>
</dbReference>
<comment type="subcellular location">
    <subcellularLocation>
        <location evidence="1">Cell membrane</location>
        <topology evidence="1">Multi-pass membrane protein</topology>
    </subcellularLocation>
</comment>
<dbReference type="InterPro" id="IPR003981">
    <property type="entry name" value="Leukotriene_B4_rcpt"/>
</dbReference>
<feature type="non-terminal residue" evidence="14">
    <location>
        <position position="102"/>
    </location>
</feature>
<dbReference type="InterPro" id="IPR003983">
    <property type="entry name" value="Leukotriene_B4_typ-1_rcpt"/>
</dbReference>
<evidence type="ECO:0000256" key="2">
    <source>
        <dbReference type="ARBA" id="ARBA00022475"/>
    </source>
</evidence>
<proteinExistence type="inferred from homology"/>
<dbReference type="PROSITE" id="PS50262">
    <property type="entry name" value="G_PROTEIN_RECEP_F1_2"/>
    <property type="match status" value="1"/>
</dbReference>
<dbReference type="PANTHER" id="PTHR24225:SF72">
    <property type="entry name" value="G-PROTEIN COUPLED RECEPTORS FAMILY 1 PROFILE DOMAIN-CONTAINING PROTEIN-RELATED"/>
    <property type="match status" value="1"/>
</dbReference>
<dbReference type="InterPro" id="IPR000826">
    <property type="entry name" value="Formyl_rcpt-rel"/>
</dbReference>
<evidence type="ECO:0000256" key="9">
    <source>
        <dbReference type="ARBA" id="ARBA00023180"/>
    </source>
</evidence>
<dbReference type="AlphaFoldDB" id="A0A2J8TR59"/>